<sequence length="3869" mass="442323">MLLSDTSSSLNSIFGSLLVELFSTTSIRSTRWIIASVNTVAYFSTLRLSIPAYTLVVYSLDDSDPFTHFQKIIYYTVSFLLHVPTVSVRNAILTLLLVLLAILFPVIILLVIIKANHGIVQRRYRLLIMWSIYFTQICIAPYLLNQLFFYQAFTSFWKIVYLVVHIITILLIFCQEVFLNIFVLPMLQLNTEFLPTYPLMDIAYGMTFLLIHLLRSIVEPYPQLSAFLLAASMGFHLALAANTSTLTGNITLDLYLIGVITFVGTLAAIPTLLFCFTFSSYKLFLSVSIALLFVVTFASVMAFYIRLNLRLLKVFHKMELISRVTLYLPYLCHNIFLQIRSLPNSPFSSSFVKVIKKLLGIHNFTFSHHSPTYSYKYTEQAFTKFRDTFLDTNISSAYGLVGGDLDATEAQQESRLTGSSFLAPNLTPSITASRDPAMDDERWAVHRRGSNSFGNQVVHDIDANTIESPYMPMFTFKQGSLLNTQSCNNTSYESEASPSRQRADLPTVPGEFLMHHMLRNMYMYKLPRIFLPNYLFISESDVQRYLNDIRQFNISTTYLPTAAAYILTSLSSIKSSCDLIETLSRKGMSLSKLTVRGSVYQNTIEMMVINRLQQYVMSLLQFSWLRDYTSNYTKIVLCTYMLNTISYSGDTSCLDNINGDLGDLTLDKIGSISSDVDELETDAETSMDDDPSNAAPSKTINANVSVDTCKGVRDVAKGPDPMHQFFQNRVMQKLREFVEDALFINNITDETSFRDDLNIPPLRRSDLDFSDNQLFLLYSFSTAMFTLVYSNSSYFRNFFSYHMPGLFQTTETPASSHECAHPNQRSTATELLINRSTTNDGNEGPFEGLRSSSPMASGVLSHSLRNPKSVRKMVHIIYMRIVRGSMGTMSSTALPWIRMCAFYKHCYEGLLTNRESLLNFGRSSLHRSSSTSHITDVLLLQINYQLERIVFSMFLIHVFLFEVFKRTVFTIKNRPHFCKQGSHHIQYLTAYHRLLDCYQLINTVDIAPSTNYFALFINKLVKRKLEMQCRVQLIKLSDVITKNEVYGVLKAIEDLEIKASHQVHSNGKDFFATSGSSSATAMSANTGASNTGKEALNSELASRDGSFGKETIDFVPAELDYFSIHKEFQQKSKDVQQWFQTYEAILSQLMNIYMGPELFTTSENLAYLIAQQFKLFSLLYEMAQLYYQFILFLIGNFELEGVREFQAFCNMNFYDVLDSMMEGGATKFNERTKQPRAVGQWKPRGHQKEEIVYQGEDDPTKHYGYTFLEENLRLLKMKEHIITSSNVMSDSSAFAKLTNDMCFRKGMKLLGQKNPRLKVLYAELGSLHHFISPSQNHTICGRMLFKQASGFYKQAIEHLFKIKMYAFMISAHIRLGKHKTNPVISSMFSTISHIYTDFDSVKVLRFLKIELDAYQTALRRCLKLYLTLFQEEPDNPTILVLLETLRYEFDLESLSFYLPLVNFKASMNSVKRRDFHNRTALENMYTYLLSFYSTDNIFEIYGPLSKYNCARVTPEYLSTLVHRIDYNSYFYNMLPYSWRRKHLIQYEQACAMQVLGAGYFTSEQFATTTALSNSKAHNIHISTLLLDYIVSDLNHNSFLEKKNVTRDLIIHSPHLKDKTRVSVSDATRSQKDTTPTPLPATVIEAFRNSNARRIMHLIKRNGPDLDHYVGVLRNSAESLTSTCPLCRDSLLGRCSIHKKLALLMLKGNGTYTQLFDIIKNKNDHRYPLSIHDFLFSDRATASLNVYVNIPKIEPKGSKSRSKAHLDTLKSSASIEITSDSQVVKPRKHTLLSKSAEQLAYERAEVATRLFDDSLFQVISISSTSNRIQRAQLRFIRICSDLAKTAAKILTTAKAKHEFNFYFEKIVNTFSGFRNSRYASHIICKLVLFNSNTGVVGSNIKTGLYAIYQAVNEVSSRIYSCYFIVRFIKGPPALTPQLLPDAPGDVEDDALAETHTGKTRNNDVKPIGVFKGIDREVEFNLIQRIRQEYAELGHFIAIFALVMILLILFFFSWYLALVKQLSRYLPILKLMEQLLPLSYYRGLYSSVSALPNYVLPVSADDPVMEELFSVVKSIGDWDTRSDEHWGLSENNTVSYAFENLDTLYYDRDYLLSIIAEQYGEYIKKLALALLNTTAPSLSHQFNSFSNNIEQPNSTLASFVQSTLPTIKGAYVQLLLFMKLYFSHIISTLTIVFTVLFQLYIPISHELEHIIDLSLAACPTYNVSSEFADVYSGINNMDLTPKAYISGPILLLSCPALRYDAEKRKLSISARSFSDTAYSMQPRTLENTFLINIIDYSLLESYTDTTQLDMENRLDEKQYFRQFLHLDTPVFISWSPISDVVANFGSSIIYAFSSIYRKSNTKYYQDTERNTYSLLNTITDSDGKSIFAKFFGELSRYQTETHFQAVFDKGLYTDTLETAQEPFLLNKFQYMYYSSLFNQDTVPSSIANQLSYDQKIGDILLSFFPGINDFMFYQTPLTSRDVDDYLALSLHNMAAQVIGLNPSLITIPLSAQFACILFICVYTVRLSYWLFKKDNNLRHILSKYLMDIIDNYGVGGLYDLDTNPVYKKNNVLANHATMLFTMKQLLNGSTVGLSSSNISNDYARMQMQSELIPLTTSINTQPSTVSPCYSQSSQSILSVENEPPSQRVSLTIDDGMTDTVSFKLGAFSEDVSACLQNEWRDFNELTQDVTNCSRCKTVVRKQQCGWRFLIGILFFIFWISLAFLDDMRYINQRAYRNDELRQGSYSYDLANIYALLLRRSSKAMSYAFFGTSTAILDWTELTNEIQFQIEAMMKLYPESSGIILTVSEHNDEILDNELRVMGYTLAFICPDGGLYSDIIQRAVKENYFDPTFNELFVLYGERYITESLAIKFTDKPVEDQWHKTLISDAISGYFAKNNMSSYLSFDPEFVSCTAVFDSLQPPNKYAYKVVTEAIKLRIAMANIFCKKNDNPNVALGFTYTDCPNKFDKIDENNIFEYMTSMEYFAPIFDHYAALNKLTYEKASQATVIKADRLLTATLLCVSLSSMICCDILFTLFLLRRVFHSFKIPQYIFGVISVLRWILEFAVFVFLIIDIQSLQNLIYTRTEPDMIMLMDTMQLYQHLLSDINTLSLLNLTVSNRSQTRNNFIDFHSIVLQLNLSMPLFATEDVKVAPHHNVYTNLIADEGVQALLGAIDAATQQDPAQINDFLTMARRDSTRSLDLYYMIYEYYQHIINSFLRSPIVSNILPPTNSSSLLYLPKADSQLNEMTLGLHIHGLDDAKMALVYTYSSLANAFDTYSAMIKDTVMEAADKIEVKEGKDDLYSISTGKRRVIMANTSISSLSQMIEKKIHLVPPYVRVVAYIMAVFMLILMAFFMQSRSLIYYDTLGTLDLIIEGKRYLKPAFVVILSKTDNVYKVLSITEVPDADLYRNIKLTSEMRALVRNEIQQRISHNPEKLITDRPDFTSILVYPDVSNMAVTVDYSRTGFELFLHTNSKKILQEYLHNHCNEIKIYPAFVRILFPKHLCSSCLDSLISEIVYLNDKGTSCSYHALKHLQCSKAYLKSLPTVIQFVPAGFLHTNVQHMHKCRHNIPLYRCQECIKKTQQRSVLEISAGHRTISDEEQEVLDMRAVFEINRPAAQSAFKFRTQTMGSRSIASVFVGSLSKIYNVFSRTPSLFQYSMVTVIIYIAMFLLVVTTIVLIMVYSLTHLFAAEIDLQLYSMIAQLLYYSRRAIGSSLKHINILSQGQHAELTKEELGYDINALSMLINVVSKKIEQKRYTKRIYNSIMSSGPTITYFMDCTYKISNHIKASNMFYRDYVIWLSSLGGILGELQNFLTVLTDYNSAFSQQKFVISLWIVIIDVIALLILRQILMWQLNKEVVKVGYIAKLIYK</sequence>
<feature type="transmembrane region" description="Helical" evidence="2">
    <location>
        <begin position="159"/>
        <end position="187"/>
    </location>
</feature>
<feature type="transmembrane region" description="Helical" evidence="2">
    <location>
        <begin position="2702"/>
        <end position="2722"/>
    </location>
</feature>
<feature type="region of interest" description="Disordered" evidence="1">
    <location>
        <begin position="840"/>
        <end position="861"/>
    </location>
</feature>
<feature type="transmembrane region" description="Helical" evidence="2">
    <location>
        <begin position="3658"/>
        <end position="3680"/>
    </location>
</feature>
<feature type="transmembrane region" description="Helical" evidence="2">
    <location>
        <begin position="124"/>
        <end position="144"/>
    </location>
</feature>
<dbReference type="Proteomes" id="UP000002488">
    <property type="component" value="Unassembled WGS sequence"/>
</dbReference>
<feature type="transmembrane region" description="Helical" evidence="2">
    <location>
        <begin position="91"/>
        <end position="112"/>
    </location>
</feature>
<comment type="caution">
    <text evidence="3">The sequence shown here is derived from an EMBL/GenBank/DDBJ whole genome shotgun (WGS) entry which is preliminary data.</text>
</comment>
<evidence type="ECO:0000256" key="2">
    <source>
        <dbReference type="SAM" id="Phobius"/>
    </source>
</evidence>
<keyword evidence="2" id="KW-0812">Transmembrane</keyword>
<evidence type="ECO:0000313" key="3">
    <source>
        <dbReference type="EMBL" id="EET01704.1"/>
    </source>
</evidence>
<evidence type="ECO:0000313" key="4">
    <source>
        <dbReference type="Proteomes" id="UP000002488"/>
    </source>
</evidence>
<feature type="transmembrane region" description="Helical" evidence="2">
    <location>
        <begin position="254"/>
        <end position="279"/>
    </location>
</feature>
<accession>C6LQN1</accession>
<keyword evidence="2" id="KW-1133">Transmembrane helix</keyword>
<feature type="transmembrane region" description="Helical" evidence="2">
    <location>
        <begin position="3011"/>
        <end position="3036"/>
    </location>
</feature>
<feature type="transmembrane region" description="Helical" evidence="2">
    <location>
        <begin position="2178"/>
        <end position="2199"/>
    </location>
</feature>
<feature type="transmembrane region" description="Helical" evidence="2">
    <location>
        <begin position="3048"/>
        <end position="3070"/>
    </location>
</feature>
<feature type="transmembrane region" description="Helical" evidence="2">
    <location>
        <begin position="285"/>
        <end position="307"/>
    </location>
</feature>
<protein>
    <submittedName>
        <fullName evidence="3">Uncharacterized protein</fullName>
    </submittedName>
</protein>
<dbReference type="VEuPathDB" id="GiardiaDB:GL50581_1060"/>
<dbReference type="OrthoDB" id="10254500at2759"/>
<feature type="transmembrane region" description="Helical" evidence="2">
    <location>
        <begin position="2509"/>
        <end position="2529"/>
    </location>
</feature>
<proteinExistence type="predicted"/>
<dbReference type="OMA" id="MFSTISH"/>
<name>C6LQN1_GIAIB</name>
<feature type="transmembrane region" description="Helical" evidence="2">
    <location>
        <begin position="3795"/>
        <end position="3816"/>
    </location>
</feature>
<keyword evidence="2" id="KW-0472">Membrane</keyword>
<gene>
    <name evidence="3" type="ORF">GL50581_1060</name>
</gene>
<feature type="transmembrane region" description="Helical" evidence="2">
    <location>
        <begin position="1991"/>
        <end position="2015"/>
    </location>
</feature>
<evidence type="ECO:0000256" key="1">
    <source>
        <dbReference type="SAM" id="MobiDB-lite"/>
    </source>
</evidence>
<organism evidence="3 4">
    <name type="scientific">Giardia intestinalis (strain ATCC 50581 / GS clone H7)</name>
    <name type="common">Giardia lamblia</name>
    <dbReference type="NCBI Taxonomy" id="598745"/>
    <lineage>
        <taxon>Eukaryota</taxon>
        <taxon>Metamonada</taxon>
        <taxon>Diplomonadida</taxon>
        <taxon>Hexamitidae</taxon>
        <taxon>Giardiinae</taxon>
        <taxon>Giardia</taxon>
    </lineage>
</organism>
<feature type="transmembrane region" description="Helical" evidence="2">
    <location>
        <begin position="3333"/>
        <end position="3352"/>
    </location>
</feature>
<dbReference type="EMBL" id="ACGJ01001410">
    <property type="protein sequence ID" value="EET01704.1"/>
    <property type="molecule type" value="Genomic_DNA"/>
</dbReference>
<feature type="transmembrane region" description="Helical" evidence="2">
    <location>
        <begin position="199"/>
        <end position="218"/>
    </location>
</feature>
<reference evidence="3 4" key="1">
    <citation type="journal article" date="2009" name="PLoS Pathog.">
        <title>Draft genome sequencing of giardia intestinalis assemblage B isolate GS: is human giardiasis caused by two different species?</title>
        <authorList>
            <person name="Franzen O."/>
            <person name="Jerlstrom-Hultqvist J."/>
            <person name="Castro E."/>
            <person name="Sherwood E."/>
            <person name="Ankarklev J."/>
            <person name="Reiner D.S."/>
            <person name="Palm D."/>
            <person name="Andersson J.O."/>
            <person name="Andersson B."/>
            <person name="Svard S.G."/>
        </authorList>
    </citation>
    <scope>NUCLEOTIDE SEQUENCE [LARGE SCALE GENOMIC DNA]</scope>
    <source>
        <strain evidence="4">ATCC 50581 / GS clone H7</strain>
    </source>
</reference>
<feature type="transmembrane region" description="Helical" evidence="2">
    <location>
        <begin position="3828"/>
        <end position="3845"/>
    </location>
</feature>